<organism evidence="2">
    <name type="scientific">Lagenaria siceraria</name>
    <name type="common">Bottle gourd</name>
    <name type="synonym">Lagenaria leucantha</name>
    <dbReference type="NCBI Taxonomy" id="3668"/>
    <lineage>
        <taxon>Eukaryota</taxon>
        <taxon>Viridiplantae</taxon>
        <taxon>Streptophyta</taxon>
        <taxon>Embryophyta</taxon>
        <taxon>Tracheophyta</taxon>
        <taxon>Spermatophyta</taxon>
        <taxon>Magnoliopsida</taxon>
        <taxon>eudicotyledons</taxon>
        <taxon>Gunneridae</taxon>
        <taxon>Pentapetalae</taxon>
        <taxon>rosids</taxon>
        <taxon>fabids</taxon>
        <taxon>Cucurbitales</taxon>
        <taxon>Cucurbitaceae</taxon>
        <taxon>Benincaseae</taxon>
        <taxon>Lagenaria</taxon>
    </lineage>
</organism>
<dbReference type="AlphaFoldDB" id="A0A077D6S8"/>
<evidence type="ECO:0000259" key="1">
    <source>
        <dbReference type="Pfam" id="PF00931"/>
    </source>
</evidence>
<dbReference type="InterPro" id="IPR044974">
    <property type="entry name" value="Disease_R_plants"/>
</dbReference>
<dbReference type="SUPFAM" id="SSF52540">
    <property type="entry name" value="P-loop containing nucleoside triphosphate hydrolases"/>
    <property type="match status" value="1"/>
</dbReference>
<evidence type="ECO:0000313" key="2">
    <source>
        <dbReference type="EMBL" id="AIL27655.1"/>
    </source>
</evidence>
<dbReference type="EMBL" id="KJ908200">
    <property type="protein sequence ID" value="AIL27655.1"/>
    <property type="molecule type" value="Genomic_DNA"/>
</dbReference>
<dbReference type="InterPro" id="IPR027417">
    <property type="entry name" value="P-loop_NTPase"/>
</dbReference>
<name>A0A077D6S8_LAGSI</name>
<protein>
    <submittedName>
        <fullName evidence="2">RGA9</fullName>
    </submittedName>
</protein>
<dbReference type="Gene3D" id="3.40.50.300">
    <property type="entry name" value="P-loop containing nucleotide triphosphate hydrolases"/>
    <property type="match status" value="1"/>
</dbReference>
<proteinExistence type="predicted"/>
<gene>
    <name evidence="2" type="primary">RGA9</name>
</gene>
<dbReference type="InterPro" id="IPR002182">
    <property type="entry name" value="NB-ARC"/>
</dbReference>
<dbReference type="PANTHER" id="PTHR11017:SF479">
    <property type="entry name" value="DISEASE RESISTANCE PROTEIN (TIR-NBS-LRR CLASS) FAMILY"/>
    <property type="match status" value="1"/>
</dbReference>
<dbReference type="GO" id="GO:0006952">
    <property type="term" value="P:defense response"/>
    <property type="evidence" value="ECO:0007669"/>
    <property type="project" value="InterPro"/>
</dbReference>
<sequence>GMGGIRRKTTVATALFHKIKYEFVGYCFLENVRENSGKNGHGLPNLRKMLLSQVTQEEQHLSMHISRAFLKNRLSGKKVLIVLDDVW</sequence>
<feature type="non-terminal residue" evidence="2">
    <location>
        <position position="1"/>
    </location>
</feature>
<dbReference type="Pfam" id="PF00931">
    <property type="entry name" value="NB-ARC"/>
    <property type="match status" value="1"/>
</dbReference>
<dbReference type="PANTHER" id="PTHR11017">
    <property type="entry name" value="LEUCINE-RICH REPEAT-CONTAINING PROTEIN"/>
    <property type="match status" value="1"/>
</dbReference>
<accession>A0A077D6S8</accession>
<reference evidence="2" key="1">
    <citation type="submission" date="2014-05" db="EMBL/GenBank/DDBJ databases">
        <title>Isolation and Identification of Resistant Gene Analogs from Bottle Gourd Based on NBS-LRR Conserved Domains.</title>
        <authorList>
            <person name="Zhao Q."/>
            <person name="Xie D."/>
            <person name="He X."/>
            <person name="Peng Q."/>
            <person name="Luo S."/>
        </authorList>
    </citation>
    <scope>NUCLEOTIDE SEQUENCE</scope>
</reference>
<feature type="non-terminal residue" evidence="2">
    <location>
        <position position="87"/>
    </location>
</feature>
<feature type="domain" description="NB-ARC" evidence="1">
    <location>
        <begin position="1"/>
        <end position="87"/>
    </location>
</feature>